<dbReference type="Pfam" id="PF05050">
    <property type="entry name" value="Methyltransf_21"/>
    <property type="match status" value="1"/>
</dbReference>
<comment type="caution">
    <text evidence="2">The sequence shown here is derived from an EMBL/GenBank/DDBJ whole genome shotgun (WGS) entry which is preliminary data.</text>
</comment>
<dbReference type="NCBIfam" id="TIGR01444">
    <property type="entry name" value="fkbM_fam"/>
    <property type="match status" value="1"/>
</dbReference>
<dbReference type="PANTHER" id="PTHR34203:SF15">
    <property type="entry name" value="SLL1173 PROTEIN"/>
    <property type="match status" value="1"/>
</dbReference>
<reference evidence="2" key="1">
    <citation type="submission" date="2021-02" db="EMBL/GenBank/DDBJ databases">
        <authorList>
            <person name="Nowell W R."/>
        </authorList>
    </citation>
    <scope>NUCLEOTIDE SEQUENCE</scope>
</reference>
<dbReference type="InterPro" id="IPR029063">
    <property type="entry name" value="SAM-dependent_MTases_sf"/>
</dbReference>
<dbReference type="AlphaFoldDB" id="A0A813T830"/>
<evidence type="ECO:0000313" key="3">
    <source>
        <dbReference type="Proteomes" id="UP000663860"/>
    </source>
</evidence>
<dbReference type="EMBL" id="CAJNOE010000047">
    <property type="protein sequence ID" value="CAF0808138.1"/>
    <property type="molecule type" value="Genomic_DNA"/>
</dbReference>
<dbReference type="Gene3D" id="3.40.50.150">
    <property type="entry name" value="Vaccinia Virus protein VP39"/>
    <property type="match status" value="1"/>
</dbReference>
<sequence>MPISLNRLMKFRAILLLFLCIGFYLIVRLVTRYYSQNYRNSSIDFLKITNPNVNIIDPDGPSLNRNFTCIETREMFNLYHTNLCLHSKTDTISNVVGVNRVWEEDDLKRVLFVLMKNPDMDMIDIGANIGGFTMFTAGALGRFTLAIDCYLPNIERIARAVQIRNVQNRVVLVQNAIYPVSGKSLTIRINDDPSGLNLFDNQANNLPKREYVVKTLRFDDVLPILIARNVKTAMIKIDIEASESFMCESGSKIFEEINIPYIMMEWSRIRSKYQERYRFMIDFFSARGYVATNQLCRDLRTEDWLKNWPGNVFWLKRNYPRQLLCANAKQLQ</sequence>
<dbReference type="Proteomes" id="UP000663860">
    <property type="component" value="Unassembled WGS sequence"/>
</dbReference>
<name>A0A813T830_9BILA</name>
<protein>
    <recommendedName>
        <fullName evidence="1">Methyltransferase FkbM domain-containing protein</fullName>
    </recommendedName>
</protein>
<feature type="domain" description="Methyltransferase FkbM" evidence="1">
    <location>
        <begin position="124"/>
        <end position="290"/>
    </location>
</feature>
<proteinExistence type="predicted"/>
<evidence type="ECO:0000313" key="2">
    <source>
        <dbReference type="EMBL" id="CAF0808138.1"/>
    </source>
</evidence>
<dbReference type="PANTHER" id="PTHR34203">
    <property type="entry name" value="METHYLTRANSFERASE, FKBM FAMILY PROTEIN"/>
    <property type="match status" value="1"/>
</dbReference>
<dbReference type="SUPFAM" id="SSF53335">
    <property type="entry name" value="S-adenosyl-L-methionine-dependent methyltransferases"/>
    <property type="match status" value="1"/>
</dbReference>
<dbReference type="InterPro" id="IPR052514">
    <property type="entry name" value="SAM-dependent_MTase"/>
</dbReference>
<evidence type="ECO:0000259" key="1">
    <source>
        <dbReference type="Pfam" id="PF05050"/>
    </source>
</evidence>
<dbReference type="InterPro" id="IPR006342">
    <property type="entry name" value="FkbM_mtfrase"/>
</dbReference>
<organism evidence="2 3">
    <name type="scientific">Adineta steineri</name>
    <dbReference type="NCBI Taxonomy" id="433720"/>
    <lineage>
        <taxon>Eukaryota</taxon>
        <taxon>Metazoa</taxon>
        <taxon>Spiralia</taxon>
        <taxon>Gnathifera</taxon>
        <taxon>Rotifera</taxon>
        <taxon>Eurotatoria</taxon>
        <taxon>Bdelloidea</taxon>
        <taxon>Adinetida</taxon>
        <taxon>Adinetidae</taxon>
        <taxon>Adineta</taxon>
    </lineage>
</organism>
<accession>A0A813T830</accession>
<gene>
    <name evidence="2" type="ORF">IZO911_LOCUS7307</name>
</gene>